<evidence type="ECO:0000256" key="3">
    <source>
        <dbReference type="SAM" id="SignalP"/>
    </source>
</evidence>
<feature type="domain" description="Solute-binding protein family 3/N-terminal" evidence="4">
    <location>
        <begin position="56"/>
        <end position="283"/>
    </location>
</feature>
<feature type="signal peptide" evidence="3">
    <location>
        <begin position="1"/>
        <end position="24"/>
    </location>
</feature>
<dbReference type="AlphaFoldDB" id="A0A1B8PL20"/>
<evidence type="ECO:0000256" key="2">
    <source>
        <dbReference type="ARBA" id="ARBA00022729"/>
    </source>
</evidence>
<dbReference type="PANTHER" id="PTHR35936">
    <property type="entry name" value="MEMBRANE-BOUND LYTIC MUREIN TRANSGLYCOSYLASE F"/>
    <property type="match status" value="1"/>
</dbReference>
<accession>A0A1B8PL20</accession>
<evidence type="ECO:0000259" key="4">
    <source>
        <dbReference type="SMART" id="SM00062"/>
    </source>
</evidence>
<feature type="chain" id="PRO_5008611762" description="Solute-binding protein family 3/N-terminal domain-containing protein" evidence="3">
    <location>
        <begin position="25"/>
        <end position="283"/>
    </location>
</feature>
<organism evidence="5 6">
    <name type="scientific">Moraxella nonliquefaciens</name>
    <dbReference type="NCBI Taxonomy" id="478"/>
    <lineage>
        <taxon>Bacteria</taxon>
        <taxon>Pseudomonadati</taxon>
        <taxon>Pseudomonadota</taxon>
        <taxon>Gammaproteobacteria</taxon>
        <taxon>Moraxellales</taxon>
        <taxon>Moraxellaceae</taxon>
        <taxon>Moraxella</taxon>
    </lineage>
</organism>
<comment type="caution">
    <text evidence="5">The sequence shown here is derived from an EMBL/GenBank/DDBJ whole genome shotgun (WGS) entry which is preliminary data.</text>
</comment>
<dbReference type="Gene3D" id="3.40.190.10">
    <property type="entry name" value="Periplasmic binding protein-like II"/>
    <property type="match status" value="2"/>
</dbReference>
<comment type="similarity">
    <text evidence="1">Belongs to the bacterial solute-binding protein 3 family.</text>
</comment>
<name>A0A1B8PL20_MORNO</name>
<dbReference type="EMBL" id="LZDN01000003">
    <property type="protein sequence ID" value="OBX51832.1"/>
    <property type="molecule type" value="Genomic_DNA"/>
</dbReference>
<gene>
    <name evidence="5" type="ORF">A9Z60_05995</name>
</gene>
<protein>
    <recommendedName>
        <fullName evidence="4">Solute-binding protein family 3/N-terminal domain-containing protein</fullName>
    </recommendedName>
</protein>
<dbReference type="Proteomes" id="UP000092671">
    <property type="component" value="Unassembled WGS sequence"/>
</dbReference>
<keyword evidence="2 3" id="KW-0732">Signal</keyword>
<dbReference type="RefSeq" id="WP_066891951.1">
    <property type="nucleotide sequence ID" value="NZ_LZDN01000003.1"/>
</dbReference>
<evidence type="ECO:0000313" key="6">
    <source>
        <dbReference type="Proteomes" id="UP000092671"/>
    </source>
</evidence>
<dbReference type="PROSITE" id="PS51257">
    <property type="entry name" value="PROKAR_LIPOPROTEIN"/>
    <property type="match status" value="1"/>
</dbReference>
<dbReference type="SUPFAM" id="SSF53850">
    <property type="entry name" value="Periplasmic binding protein-like II"/>
    <property type="match status" value="1"/>
</dbReference>
<evidence type="ECO:0000256" key="1">
    <source>
        <dbReference type="ARBA" id="ARBA00010333"/>
    </source>
</evidence>
<dbReference type="Pfam" id="PF00497">
    <property type="entry name" value="SBP_bac_3"/>
    <property type="match status" value="1"/>
</dbReference>
<dbReference type="SMART" id="SM00062">
    <property type="entry name" value="PBPb"/>
    <property type="match status" value="1"/>
</dbReference>
<sequence>MKKNISSFMTVLSCSLLMASCSNADNSLKNDENKQSSINADANTIQKPSAQKSSFDVKVGLMSSSTGNAPLIFIDEKGGIQGFEYDILKEIDERSDYNFQYEYQPRDDLFNGMNDKEIDMIAGIEISKERTQKYNMTNSYLDVYPITLLSKNPKIKKLEDIDKNSTAVKEDSMQTTFTIVKDYENNHDNTNIDYAVSDWISVQALLRDDVKIAIGNSVAMPYFYSKYSTKKDPLYFSIDYDYPQQSYGFLINKENVDMMNDMNKHILDMKSDGTYQKIFKKWF</sequence>
<proteinExistence type="inferred from homology"/>
<evidence type="ECO:0000313" key="5">
    <source>
        <dbReference type="EMBL" id="OBX51832.1"/>
    </source>
</evidence>
<dbReference type="OrthoDB" id="6970383at2"/>
<reference evidence="5 6" key="1">
    <citation type="submission" date="2016-06" db="EMBL/GenBank/DDBJ databases">
        <title>Draft genome of Moraxella nonliquefaciens CCUG 60284.</title>
        <authorList>
            <person name="Salva-Serra F."/>
            <person name="Engstrom-Jakobsson H."/>
            <person name="Thorell K."/>
            <person name="Gonzales-Siles L."/>
            <person name="Karlsson R."/>
            <person name="Boulund F."/>
            <person name="Engstrand L."/>
            <person name="Kristiansson E."/>
            <person name="Moore E."/>
        </authorList>
    </citation>
    <scope>NUCLEOTIDE SEQUENCE [LARGE SCALE GENOMIC DNA]</scope>
    <source>
        <strain evidence="5 6">CCUG 60284</strain>
    </source>
</reference>
<dbReference type="PANTHER" id="PTHR35936:SF38">
    <property type="entry name" value="GLUTAMINE-BINDING PERIPLASMIC PROTEIN"/>
    <property type="match status" value="1"/>
</dbReference>
<dbReference type="InterPro" id="IPR001638">
    <property type="entry name" value="Solute-binding_3/MltF_N"/>
</dbReference>